<dbReference type="InterPro" id="IPR046341">
    <property type="entry name" value="SET_dom_sf"/>
</dbReference>
<feature type="region of interest" description="Disordered" evidence="11">
    <location>
        <begin position="1220"/>
        <end position="1239"/>
    </location>
</feature>
<dbReference type="PROSITE" id="PS51215">
    <property type="entry name" value="AWS"/>
    <property type="match status" value="1"/>
</dbReference>
<feature type="compositionally biased region" description="Polar residues" evidence="11">
    <location>
        <begin position="736"/>
        <end position="768"/>
    </location>
</feature>
<feature type="compositionally biased region" description="Low complexity" evidence="11">
    <location>
        <begin position="1885"/>
        <end position="1896"/>
    </location>
</feature>
<dbReference type="SMART" id="SM00570">
    <property type="entry name" value="AWS"/>
    <property type="match status" value="1"/>
</dbReference>
<feature type="compositionally biased region" description="Basic and acidic residues" evidence="11">
    <location>
        <begin position="1870"/>
        <end position="1880"/>
    </location>
</feature>
<dbReference type="OrthoDB" id="308383at2759"/>
<feature type="domain" description="WW" evidence="12">
    <location>
        <begin position="2156"/>
        <end position="2189"/>
    </location>
</feature>
<feature type="compositionally biased region" description="Basic and acidic residues" evidence="11">
    <location>
        <begin position="914"/>
        <end position="923"/>
    </location>
</feature>
<evidence type="ECO:0000259" key="13">
    <source>
        <dbReference type="PROSITE" id="PS50280"/>
    </source>
</evidence>
<dbReference type="PROSITE" id="PS50868">
    <property type="entry name" value="POST_SET"/>
    <property type="match status" value="1"/>
</dbReference>
<dbReference type="InterPro" id="IPR038190">
    <property type="entry name" value="SRI_sf"/>
</dbReference>
<dbReference type="Pfam" id="PF08236">
    <property type="entry name" value="SRI"/>
    <property type="match status" value="1"/>
</dbReference>
<evidence type="ECO:0000256" key="5">
    <source>
        <dbReference type="ARBA" id="ARBA00022603"/>
    </source>
</evidence>
<feature type="compositionally biased region" description="Low complexity" evidence="11">
    <location>
        <begin position="1326"/>
        <end position="1335"/>
    </location>
</feature>
<feature type="compositionally biased region" description="Polar residues" evidence="11">
    <location>
        <begin position="39"/>
        <end position="49"/>
    </location>
</feature>
<feature type="compositionally biased region" description="Basic and acidic residues" evidence="11">
    <location>
        <begin position="1676"/>
        <end position="1697"/>
    </location>
</feature>
<feature type="compositionally biased region" description="Basic residues" evidence="11">
    <location>
        <begin position="884"/>
        <end position="903"/>
    </location>
</feature>
<feature type="domain" description="AWS" evidence="15">
    <location>
        <begin position="1478"/>
        <end position="1531"/>
    </location>
</feature>
<feature type="compositionally biased region" description="Polar residues" evidence="11">
    <location>
        <begin position="808"/>
        <end position="825"/>
    </location>
</feature>
<evidence type="ECO:0000259" key="12">
    <source>
        <dbReference type="PROSITE" id="PS50020"/>
    </source>
</evidence>
<dbReference type="InterPro" id="IPR001214">
    <property type="entry name" value="SET_dom"/>
</dbReference>
<feature type="region of interest" description="Disordered" evidence="11">
    <location>
        <begin position="1403"/>
        <end position="1438"/>
    </location>
</feature>
<feature type="region of interest" description="Disordered" evidence="11">
    <location>
        <begin position="512"/>
        <end position="538"/>
    </location>
</feature>
<feature type="region of interest" description="Disordered" evidence="11">
    <location>
        <begin position="2185"/>
        <end position="2241"/>
    </location>
</feature>
<dbReference type="KEGG" id="hazt:108675739"/>
<feature type="region of interest" description="Disordered" evidence="11">
    <location>
        <begin position="805"/>
        <end position="1033"/>
    </location>
</feature>
<dbReference type="Pfam" id="PF00856">
    <property type="entry name" value="SET"/>
    <property type="match status" value="1"/>
</dbReference>
<dbReference type="SUPFAM" id="SSF82199">
    <property type="entry name" value="SET domain"/>
    <property type="match status" value="1"/>
</dbReference>
<organism evidence="16 17">
    <name type="scientific">Hyalella azteca</name>
    <name type="common">Amphipod</name>
    <dbReference type="NCBI Taxonomy" id="294128"/>
    <lineage>
        <taxon>Eukaryota</taxon>
        <taxon>Metazoa</taxon>
        <taxon>Ecdysozoa</taxon>
        <taxon>Arthropoda</taxon>
        <taxon>Crustacea</taxon>
        <taxon>Multicrustacea</taxon>
        <taxon>Malacostraca</taxon>
        <taxon>Eumalacostraca</taxon>
        <taxon>Peracarida</taxon>
        <taxon>Amphipoda</taxon>
        <taxon>Senticaudata</taxon>
        <taxon>Talitrida</taxon>
        <taxon>Talitroidea</taxon>
        <taxon>Hyalellidae</taxon>
        <taxon>Hyalella</taxon>
    </lineage>
</organism>
<feature type="region of interest" description="Disordered" evidence="11">
    <location>
        <begin position="38"/>
        <end position="93"/>
    </location>
</feature>
<dbReference type="Gene3D" id="2.20.70.10">
    <property type="match status" value="1"/>
</dbReference>
<feature type="compositionally biased region" description="Polar residues" evidence="11">
    <location>
        <begin position="277"/>
        <end position="295"/>
    </location>
</feature>
<feature type="region of interest" description="Disordered" evidence="11">
    <location>
        <begin position="727"/>
        <end position="790"/>
    </location>
</feature>
<feature type="compositionally biased region" description="Basic and acidic residues" evidence="11">
    <location>
        <begin position="871"/>
        <end position="883"/>
    </location>
</feature>
<dbReference type="Proteomes" id="UP000694843">
    <property type="component" value="Unplaced"/>
</dbReference>
<dbReference type="GO" id="GO:0032259">
    <property type="term" value="P:methylation"/>
    <property type="evidence" value="ECO:0007669"/>
    <property type="project" value="UniProtKB-KW"/>
</dbReference>
<dbReference type="InterPro" id="IPR003616">
    <property type="entry name" value="Post-SET_dom"/>
</dbReference>
<accession>A0A8B7P2J0</accession>
<dbReference type="InterPro" id="IPR042294">
    <property type="entry name" value="SETD2_animal"/>
</dbReference>
<protein>
    <recommendedName>
        <fullName evidence="3">[histone H3]-lysine(36) N-trimethyltransferase</fullName>
        <ecNumber evidence="3">2.1.1.359</ecNumber>
    </recommendedName>
</protein>
<feature type="compositionally biased region" description="Basic and acidic residues" evidence="11">
    <location>
        <begin position="1227"/>
        <end position="1238"/>
    </location>
</feature>
<feature type="compositionally biased region" description="Basic and acidic residues" evidence="11">
    <location>
        <begin position="997"/>
        <end position="1024"/>
    </location>
</feature>
<dbReference type="InterPro" id="IPR001202">
    <property type="entry name" value="WW_dom"/>
</dbReference>
<sequence length="2461" mass="273769">MEGPTVNSISNMDAASDNYNTFPEREIQTQCLAELKCNPSLTEGNQSQAPEKPTPAVPPEEASMPETDSNISNNTILHEAASDNPSNTNTVESCVSNSDILPVASLNTSASIAMPPAPSVSKSGVEKVAPPESVKSSPVIITSVFKASTPRITVTKSPIVSAPSNTPVVATPTASAKPAAVAVASAPRRSCRARRINSRFDLDEVDESFKQLVARIAAPDSHSILQSPELAFHSPAPPPPVTIHSTVPSSAPHSTSGEEPSIPQKPMAKKFSKKSNKLTQSFETQKSAQVYTSNGPKLPKKVKPGALHLKTKLVQEKSSFGSDSDDDVPLAHYAGTSSMSEVNDTPTQFSTKLKELSSQIPHVNCAFPSKYSIKTIHNPELSSTPISIVCIEDPDEAEELAKFSDSKRAKKQAKGSKVVRKTKGGDISVSRMANGIDKASKNFPTKSARKKNFELEKLKEKLNSTVASGKLLKIVNLKVVPNSIASIPQGKQPSEIADKLPLDKSKACRSGLHELHDGGNSRDTRITSPHSEETLTDSHDHMKSALPINQNPVLSELVNNTATNPHSPIKKENFITSFSSEENSGNVKLLKSTETQESMVNNTQGPCKQEILEPHNYKKRRSFDLSTSNSKKIKYESDGDSINCKANEEQFSGDCTASRLNIAPKNEKEFTDDSSFIKHSGRTPSPTLDAPEQKVDLSIVRDTRTQTGIGAGEDDVKYSAISSPKLEKVRDGYKKSSPNQSPSVHRSYSNRTYNQLPSSSDTPDTTDNIDYKRKRIKMSPPDSKDDVKPDLLMTKIIEGSGIEAKPVLSNSDSTNFQPLSVISSKNNDDSYENGSNSFKKEPVDCDAPNFVSSLDPTGPLSSTQSIAEPGGRPKDDRKDDSRERRHGSGHKSSHSSKDKHRRDSSRSRSSSSRSSDKKTEDSRHKSRHDRSRHEDSRRSRDHKSSRRDSDGKRSHDGRDRREKDRERRNHDRKRDHEKNDSSSCKNNVGLSEPIISDEPKLDVNAHKEILTRAEDSTVHQESRSPNHVVSSSKDFVPCSSVDVESKEINRTCLNPSLKYENLSCSDEGRSVKVVEASQDAKCDLSFTSIPRSKDLKLELADASDAIATLPKISNDAVVISRCSNSSGCSQDVNRDLKPEILMSTVSLKPSNSSEAKYSETESKPLPEKSIARASIQTKEEVSSETSSTRDTIDNPVTPPSLPDSKPLMNVMDLLNLCRANIPNSSREPSDSPPGEKADVNTNTFVSDIAVPDSPNNKTSMGALPTDSVPSHLPNVMPVFNSHSTPDFPLKLPLNAMGTNPVGISTTEDFEASKARAQQRLRELGASSDSDVSPDSSMRKRSPPYHENTLNDAAVHVRKLDVDEKLEDVYKLAAREACSLQKDVNFESGKLSNSFDVPGDLVGDVPADKDDSPYIASPEPKVEETPEEREKREEEERRLAVEKEERNKAVVEARLNSYVHLKENLYLIDRKKSKQSKEVRRMVCDCFLTKEELANGEKGCGEDCLNRLLMIECGWRCPLGDACLNRQFQTCAYGPVEVFNAEEKGCGVRATSLIEPGTFIMEYVGEVFDQREFRRRRKDYGKDGTAHFYFMALKADQFIDATRKGNISRFVNHSCDPNAETQKWTVNGDLRIGFFATKFIRPGEEINFDYRMERYGREPQKCYCGTAICRGWLGEPPDEKTKEEKEEEKKKLVSSDKRKKEEKKHFDDELLDDVSELARVGLRNKRDTLLLSRVMVRAETNAVRMQLLSLLCAASANMPCLRLFMDYHGLSLLWSWMADLSTALQHAPLKLKILNALDILPITNRTQVSDSRVMEMVEKWSKQLPPPPPAVAPASAVAVVDGSPTHTVAEKRKNIDDGVEDDDSSQLSSDDNSKQGSDENSKQFLSPEDNSSDSSISTGKNKPTASAGVSVPEESSSNLASEPDDSQLRRIQLEMVELALKLLERWQVLKEEFRIPKKQRVELMKEHEREVEAGYRRYLDTERGKRETKDRYGRSSYDNWRCKVPVLDSHGKAQRWPSNDAISIMMNSEEFAGLSKEERREKFAQKVAQEDEQRRLQEGMWSVHVERCGRIGLDPYHSPIVDPSGQYYWDASNSTWVPLTPETAYAAGIISPAIAQQHGVPVTGSFGIPGVDASMVYDPNSPPVLNGKILPPVVVTVKLPPHWHIARDQFNRVYFYHNRSRQTQWEIPTTETKTTVQISDSESDSTSSSSDSEEEFSSDEDDANDDEAAKAKSAAADADDAEAAVEGKIIRRQRGKKKHSEALVQQRVISPIRELDRELARKERREAKERAKHEARKERQYQELMVPADDEDEDDVYDGASDDVLLSRVAHHASRDKLKTKLQPETFRSKERAATAIADNSERARKIKDLFRSRMATFIVSVLNPYRRADCKKARINTTDDFKYLARKLTHFVMVKELKQLPSIDDLDCSESVKHKTKDFVRKYMAKYGTSFKRDPLDTKEY</sequence>
<reference evidence="17" key="1">
    <citation type="submission" date="2025-08" db="UniProtKB">
        <authorList>
            <consortium name="RefSeq"/>
        </authorList>
    </citation>
    <scope>IDENTIFICATION</scope>
    <source>
        <tissue evidence="17">Whole organism</tissue>
    </source>
</reference>
<dbReference type="PROSITE" id="PS01159">
    <property type="entry name" value="WW_DOMAIN_1"/>
    <property type="match status" value="1"/>
</dbReference>
<keyword evidence="4" id="KW-0158">Chromosome</keyword>
<keyword evidence="8" id="KW-0805">Transcription regulation</keyword>
<dbReference type="SUPFAM" id="SSF51045">
    <property type="entry name" value="WW domain"/>
    <property type="match status" value="1"/>
</dbReference>
<dbReference type="GO" id="GO:0005634">
    <property type="term" value="C:nucleus"/>
    <property type="evidence" value="ECO:0007669"/>
    <property type="project" value="UniProtKB-SubCell"/>
</dbReference>
<keyword evidence="5" id="KW-0489">Methyltransferase</keyword>
<dbReference type="GO" id="GO:0006355">
    <property type="term" value="P:regulation of DNA-templated transcription"/>
    <property type="evidence" value="ECO:0007669"/>
    <property type="project" value="InterPro"/>
</dbReference>
<proteinExistence type="predicted"/>
<feature type="domain" description="Post-SET" evidence="14">
    <location>
        <begin position="1657"/>
        <end position="1673"/>
    </location>
</feature>
<feature type="region of interest" description="Disordered" evidence="11">
    <location>
        <begin position="1674"/>
        <end position="1697"/>
    </location>
</feature>
<feature type="region of interest" description="Disordered" evidence="11">
    <location>
        <begin position="1147"/>
        <end position="1207"/>
    </location>
</feature>
<dbReference type="InterPro" id="IPR013257">
    <property type="entry name" value="SRI"/>
</dbReference>
<dbReference type="Pfam" id="PF17907">
    <property type="entry name" value="AWS"/>
    <property type="match status" value="1"/>
</dbReference>
<dbReference type="GeneID" id="108675739"/>
<evidence type="ECO:0000256" key="8">
    <source>
        <dbReference type="ARBA" id="ARBA00023015"/>
    </source>
</evidence>
<feature type="compositionally biased region" description="Polar residues" evidence="11">
    <location>
        <begin position="2185"/>
        <end position="2197"/>
    </location>
</feature>
<gene>
    <name evidence="17" type="primary">LOC108675739</name>
</gene>
<feature type="region of interest" description="Disordered" evidence="11">
    <location>
        <begin position="229"/>
        <end position="302"/>
    </location>
</feature>
<dbReference type="InterPro" id="IPR006560">
    <property type="entry name" value="AWS_dom"/>
</dbReference>
<evidence type="ECO:0000256" key="7">
    <source>
        <dbReference type="ARBA" id="ARBA00022691"/>
    </source>
</evidence>
<dbReference type="PROSITE" id="PS50280">
    <property type="entry name" value="SET"/>
    <property type="match status" value="1"/>
</dbReference>
<dbReference type="CTD" id="32301"/>
<feature type="compositionally biased region" description="Polar residues" evidence="11">
    <location>
        <begin position="83"/>
        <end position="93"/>
    </location>
</feature>
<evidence type="ECO:0000256" key="11">
    <source>
        <dbReference type="SAM" id="MobiDB-lite"/>
    </source>
</evidence>
<feature type="compositionally biased region" description="Polar residues" evidence="11">
    <location>
        <begin position="66"/>
        <end position="76"/>
    </location>
</feature>
<feature type="compositionally biased region" description="Basic and acidic residues" evidence="11">
    <location>
        <begin position="1156"/>
        <end position="1170"/>
    </location>
</feature>
<feature type="compositionally biased region" description="Basic residues" evidence="11">
    <location>
        <begin position="267"/>
        <end position="276"/>
    </location>
</feature>
<dbReference type="InterPro" id="IPR044437">
    <property type="entry name" value="SETD2/Set2_SET"/>
</dbReference>
<keyword evidence="6" id="KW-0808">Transferase</keyword>
<feature type="compositionally biased region" description="Polar residues" evidence="11">
    <location>
        <begin position="850"/>
        <end position="866"/>
    </location>
</feature>
<dbReference type="GO" id="GO:0005694">
    <property type="term" value="C:chromosome"/>
    <property type="evidence" value="ECO:0007669"/>
    <property type="project" value="UniProtKB-SubCell"/>
</dbReference>
<evidence type="ECO:0000256" key="1">
    <source>
        <dbReference type="ARBA" id="ARBA00004123"/>
    </source>
</evidence>
<dbReference type="CDD" id="cd00201">
    <property type="entry name" value="WW"/>
    <property type="match status" value="1"/>
</dbReference>
<keyword evidence="9" id="KW-0804">Transcription</keyword>
<keyword evidence="16" id="KW-1185">Reference proteome</keyword>
<keyword evidence="10" id="KW-0539">Nucleus</keyword>
<dbReference type="EC" id="2.1.1.359" evidence="3"/>
<dbReference type="PANTHER" id="PTHR46711">
    <property type="entry name" value="HISTONE-LYSINE N-METHYLTRANSFERASE SETD2"/>
    <property type="match status" value="1"/>
</dbReference>
<feature type="compositionally biased region" description="Polar residues" evidence="11">
    <location>
        <begin position="243"/>
        <end position="258"/>
    </location>
</feature>
<evidence type="ECO:0000256" key="9">
    <source>
        <dbReference type="ARBA" id="ARBA00023163"/>
    </source>
</evidence>
<evidence type="ECO:0000256" key="6">
    <source>
        <dbReference type="ARBA" id="ARBA00022679"/>
    </source>
</evidence>
<dbReference type="PANTHER" id="PTHR46711:SF1">
    <property type="entry name" value="HISTONE-LYSINE N-METHYLTRANSFERASE SETD2"/>
    <property type="match status" value="1"/>
</dbReference>
<evidence type="ECO:0000256" key="3">
    <source>
        <dbReference type="ARBA" id="ARBA00012178"/>
    </source>
</evidence>
<feature type="compositionally biased region" description="Basic and acidic residues" evidence="11">
    <location>
        <begin position="1419"/>
        <end position="1438"/>
    </location>
</feature>
<feature type="compositionally biased region" description="Basic and acidic residues" evidence="11">
    <location>
        <begin position="946"/>
        <end position="980"/>
    </location>
</feature>
<comment type="subcellular location">
    <subcellularLocation>
        <location evidence="2">Chromosome</location>
    </subcellularLocation>
    <subcellularLocation>
        <location evidence="1">Nucleus</location>
    </subcellularLocation>
</comment>
<dbReference type="Gene3D" id="2.170.270.10">
    <property type="entry name" value="SET domain"/>
    <property type="match status" value="1"/>
</dbReference>
<dbReference type="SMART" id="SM00508">
    <property type="entry name" value="PostSET"/>
    <property type="match status" value="1"/>
</dbReference>
<dbReference type="GO" id="GO:0140955">
    <property type="term" value="F:histone H3K36 trimethyltransferase activity"/>
    <property type="evidence" value="ECO:0007669"/>
    <property type="project" value="UniProtKB-EC"/>
</dbReference>
<name>A0A8B7P2J0_HYAAZ</name>
<feature type="domain" description="SET" evidence="13">
    <location>
        <begin position="1533"/>
        <end position="1650"/>
    </location>
</feature>
<dbReference type="PROSITE" id="PS50020">
    <property type="entry name" value="WW_DOMAIN_2"/>
    <property type="match status" value="1"/>
</dbReference>
<dbReference type="Gene3D" id="1.10.1740.100">
    <property type="entry name" value="Set2, Rpb1 interacting domain"/>
    <property type="match status" value="1"/>
</dbReference>
<feature type="compositionally biased region" description="Acidic residues" evidence="11">
    <location>
        <begin position="2210"/>
        <end position="2225"/>
    </location>
</feature>
<dbReference type="SMART" id="SM00456">
    <property type="entry name" value="WW"/>
    <property type="match status" value="1"/>
</dbReference>
<evidence type="ECO:0000313" key="16">
    <source>
        <dbReference type="Proteomes" id="UP000694843"/>
    </source>
</evidence>
<evidence type="ECO:0000259" key="15">
    <source>
        <dbReference type="PROSITE" id="PS51215"/>
    </source>
</evidence>
<evidence type="ECO:0000256" key="10">
    <source>
        <dbReference type="ARBA" id="ARBA00023242"/>
    </source>
</evidence>
<keyword evidence="7" id="KW-0949">S-adenosyl-L-methionine</keyword>
<evidence type="ECO:0000259" key="14">
    <source>
        <dbReference type="PROSITE" id="PS50868"/>
    </source>
</evidence>
<evidence type="ECO:0000256" key="2">
    <source>
        <dbReference type="ARBA" id="ARBA00004286"/>
    </source>
</evidence>
<evidence type="ECO:0000313" key="17">
    <source>
        <dbReference type="RefSeq" id="XP_018019256.1"/>
    </source>
</evidence>
<feature type="region of interest" description="Disordered" evidence="11">
    <location>
        <begin position="666"/>
        <end position="699"/>
    </location>
</feature>
<feature type="region of interest" description="Disordered" evidence="11">
    <location>
        <begin position="1844"/>
        <end position="1924"/>
    </location>
</feature>
<dbReference type="InterPro" id="IPR036020">
    <property type="entry name" value="WW_dom_sf"/>
</dbReference>
<dbReference type="CDD" id="cd19172">
    <property type="entry name" value="SET_SETD2"/>
    <property type="match status" value="1"/>
</dbReference>
<dbReference type="Pfam" id="PF00397">
    <property type="entry name" value="WW"/>
    <property type="match status" value="1"/>
</dbReference>
<dbReference type="SMART" id="SM00317">
    <property type="entry name" value="SET"/>
    <property type="match status" value="1"/>
</dbReference>
<evidence type="ECO:0000256" key="4">
    <source>
        <dbReference type="ARBA" id="ARBA00022454"/>
    </source>
</evidence>
<feature type="region of interest" description="Disordered" evidence="11">
    <location>
        <begin position="1321"/>
        <end position="1350"/>
    </location>
</feature>
<dbReference type="RefSeq" id="XP_018019256.1">
    <property type="nucleotide sequence ID" value="XM_018163767.1"/>
</dbReference>